<keyword evidence="6 8" id="KW-1133">Transmembrane helix</keyword>
<feature type="transmembrane region" description="Helical" evidence="8">
    <location>
        <begin position="149"/>
        <end position="171"/>
    </location>
</feature>
<feature type="transmembrane region" description="Helical" evidence="8">
    <location>
        <begin position="50"/>
        <end position="71"/>
    </location>
</feature>
<evidence type="ECO:0000256" key="3">
    <source>
        <dbReference type="ARBA" id="ARBA00022475"/>
    </source>
</evidence>
<feature type="transmembrane region" description="Helical" evidence="8">
    <location>
        <begin position="399"/>
        <end position="417"/>
    </location>
</feature>
<feature type="domain" description="Major facilitator superfamily (MFS) profile" evidence="9">
    <location>
        <begin position="11"/>
        <end position="422"/>
    </location>
</feature>
<dbReference type="GO" id="GO:0015293">
    <property type="term" value="F:symporter activity"/>
    <property type="evidence" value="ECO:0007669"/>
    <property type="project" value="UniProtKB-KW"/>
</dbReference>
<evidence type="ECO:0000256" key="8">
    <source>
        <dbReference type="SAM" id="Phobius"/>
    </source>
</evidence>
<sequence>MYKLNLVQTRVLISAILCRIAIWYDHMLFIDLVNIISREFCCAKDVYNRILQLFGIAGLGAMVRPLGAFIFGHIGDRYGRRMALTIAILLISIPSSLVAFIPSYSKIGITSTILLLAIHVTQGIALGAEQGGSSVYLIEHLPNKKKLGMFFGIISFGRSIGILLSVIVVIICKKNTDFNAWGWRLPFTFSFVLGLISAYSVYTLGETPAYEENRKQRNLSDLPIIELIKRYKRALILAILISVPVNVVVGFTIFLRTIAKEIVSVETYVTTYVNEIVLIITSILMPVSSIALGMLADKVGKERTTILFTVITMVLCCPVLSTAYYYKSYLIIMLGVMALSIIERGINPIGIVAAELFPTNVRFSGVSLSRNISYALHGGFTPMICTWFTITFPQVNFAAGLYVVFCLLVSLVAILQIKPQDKKFDWS</sequence>
<evidence type="ECO:0000259" key="9">
    <source>
        <dbReference type="PROSITE" id="PS50850"/>
    </source>
</evidence>
<dbReference type="SUPFAM" id="SSF103473">
    <property type="entry name" value="MFS general substrate transporter"/>
    <property type="match status" value="1"/>
</dbReference>
<dbReference type="EMBL" id="CP037426">
    <property type="protein sequence ID" value="QGT15982.1"/>
    <property type="molecule type" value="Genomic_DNA"/>
</dbReference>
<dbReference type="GO" id="GO:0005886">
    <property type="term" value="C:plasma membrane"/>
    <property type="evidence" value="ECO:0007669"/>
    <property type="project" value="UniProtKB-SubCell"/>
</dbReference>
<feature type="transmembrane region" description="Helical" evidence="8">
    <location>
        <begin position="12"/>
        <end position="30"/>
    </location>
</feature>
<reference evidence="10 11" key="1">
    <citation type="submission" date="2019-03" db="EMBL/GenBank/DDBJ databases">
        <title>Wolbachia endosymbiont of Haematobia irritans wIrr.</title>
        <authorList>
            <person name="Parry R.H."/>
            <person name="Asgari S."/>
        </authorList>
    </citation>
    <scope>NUCLEOTIDE SEQUENCE [LARGE SCALE GENOMIC DNA]</scope>
    <source>
        <strain evidence="11">wIrr</strain>
    </source>
</reference>
<feature type="transmembrane region" description="Helical" evidence="8">
    <location>
        <begin position="307"/>
        <end position="326"/>
    </location>
</feature>
<dbReference type="Proteomes" id="UP000422744">
    <property type="component" value="Chromosome"/>
</dbReference>
<gene>
    <name evidence="10" type="ORF">E0495_01480</name>
</gene>
<protein>
    <submittedName>
        <fullName evidence="10">MFS transporter</fullName>
    </submittedName>
</protein>
<keyword evidence="4 8" id="KW-0812">Transmembrane</keyword>
<feature type="transmembrane region" description="Helical" evidence="8">
    <location>
        <begin position="276"/>
        <end position="295"/>
    </location>
</feature>
<dbReference type="InterPro" id="IPR051084">
    <property type="entry name" value="H+-coupled_symporters"/>
</dbReference>
<evidence type="ECO:0000256" key="4">
    <source>
        <dbReference type="ARBA" id="ARBA00022692"/>
    </source>
</evidence>
<dbReference type="PROSITE" id="PS50850">
    <property type="entry name" value="MFS"/>
    <property type="match status" value="1"/>
</dbReference>
<feature type="transmembrane region" description="Helical" evidence="8">
    <location>
        <begin position="83"/>
        <end position="101"/>
    </location>
</feature>
<proteinExistence type="predicted"/>
<evidence type="ECO:0000313" key="11">
    <source>
        <dbReference type="Proteomes" id="UP000422744"/>
    </source>
</evidence>
<dbReference type="Pfam" id="PF07690">
    <property type="entry name" value="MFS_1"/>
    <property type="match status" value="1"/>
</dbReference>
<keyword evidence="5" id="KW-0769">Symport</keyword>
<feature type="transmembrane region" description="Helical" evidence="8">
    <location>
        <begin position="234"/>
        <end position="256"/>
    </location>
</feature>
<evidence type="ECO:0000313" key="10">
    <source>
        <dbReference type="EMBL" id="QGT15982.1"/>
    </source>
</evidence>
<evidence type="ECO:0000256" key="1">
    <source>
        <dbReference type="ARBA" id="ARBA00004429"/>
    </source>
</evidence>
<feature type="transmembrane region" description="Helical" evidence="8">
    <location>
        <begin position="332"/>
        <end position="354"/>
    </location>
</feature>
<name>A0A6I6CNH1_WOLPI</name>
<comment type="subcellular location">
    <subcellularLocation>
        <location evidence="1">Cell inner membrane</location>
        <topology evidence="1">Multi-pass membrane protein</topology>
    </subcellularLocation>
</comment>
<feature type="transmembrane region" description="Helical" evidence="8">
    <location>
        <begin position="374"/>
        <end position="393"/>
    </location>
</feature>
<accession>A0A6I6CNH1</accession>
<organism evidence="10 11">
    <name type="scientific">Wolbachia pipientis</name>
    <dbReference type="NCBI Taxonomy" id="955"/>
    <lineage>
        <taxon>Bacteria</taxon>
        <taxon>Pseudomonadati</taxon>
        <taxon>Pseudomonadota</taxon>
        <taxon>Alphaproteobacteria</taxon>
        <taxon>Rickettsiales</taxon>
        <taxon>Anaplasmataceae</taxon>
        <taxon>Wolbachieae</taxon>
        <taxon>Wolbachia</taxon>
    </lineage>
</organism>
<keyword evidence="7 8" id="KW-0472">Membrane</keyword>
<dbReference type="InterPro" id="IPR020846">
    <property type="entry name" value="MFS_dom"/>
</dbReference>
<evidence type="ECO:0000256" key="7">
    <source>
        <dbReference type="ARBA" id="ARBA00023136"/>
    </source>
</evidence>
<dbReference type="InterPro" id="IPR011701">
    <property type="entry name" value="MFS"/>
</dbReference>
<feature type="transmembrane region" description="Helical" evidence="8">
    <location>
        <begin position="183"/>
        <end position="205"/>
    </location>
</feature>
<dbReference type="PANTHER" id="PTHR43528:SF7">
    <property type="entry name" value="MFS TRANSPORTER"/>
    <property type="match status" value="1"/>
</dbReference>
<keyword evidence="3" id="KW-1003">Cell membrane</keyword>
<dbReference type="Gene3D" id="1.20.1250.20">
    <property type="entry name" value="MFS general substrate transporter like domains"/>
    <property type="match status" value="2"/>
</dbReference>
<dbReference type="AlphaFoldDB" id="A0A6I6CNH1"/>
<dbReference type="PANTHER" id="PTHR43528">
    <property type="entry name" value="ALPHA-KETOGLUTARATE PERMEASE"/>
    <property type="match status" value="1"/>
</dbReference>
<evidence type="ECO:0000256" key="2">
    <source>
        <dbReference type="ARBA" id="ARBA00022448"/>
    </source>
</evidence>
<evidence type="ECO:0000256" key="6">
    <source>
        <dbReference type="ARBA" id="ARBA00022989"/>
    </source>
</evidence>
<keyword evidence="2" id="KW-0813">Transport</keyword>
<evidence type="ECO:0000256" key="5">
    <source>
        <dbReference type="ARBA" id="ARBA00022847"/>
    </source>
</evidence>
<dbReference type="InterPro" id="IPR036259">
    <property type="entry name" value="MFS_trans_sf"/>
</dbReference>